<accession>A0A177NXD7</accession>
<comment type="caution">
    <text evidence="2">The sequence shown here is derived from an EMBL/GenBank/DDBJ whole genome shotgun (WGS) entry which is preliminary data.</text>
</comment>
<keyword evidence="1" id="KW-0732">Signal</keyword>
<sequence length="134" mass="14948">MKIHPFLTTCLLSGFLLTPAANAHENGYLHDFTDKINQGFFNMALGVGELPKNIVNISSEQNILVGMSWGLLRGVAHTVGRTLIGTVEFISAPIPSDEFISPAYVWERYSEDTRYFGLHLPGYWTHYGPMDDGE</sequence>
<keyword evidence="3" id="KW-1185">Reference proteome</keyword>
<dbReference type="Proteomes" id="UP000077628">
    <property type="component" value="Unassembled WGS sequence"/>
</dbReference>
<evidence type="ECO:0000313" key="3">
    <source>
        <dbReference type="Proteomes" id="UP000077628"/>
    </source>
</evidence>
<proteinExistence type="predicted"/>
<feature type="chain" id="PRO_5008069702" evidence="1">
    <location>
        <begin position="24"/>
        <end position="134"/>
    </location>
</feature>
<name>A0A177NXD7_9GAMM</name>
<protein>
    <submittedName>
        <fullName evidence="2">Exosortase</fullName>
    </submittedName>
</protein>
<dbReference type="InterPro" id="IPR023824">
    <property type="entry name" value="CHP04073_exosortase-affil"/>
</dbReference>
<dbReference type="AlphaFoldDB" id="A0A177NXD7"/>
<dbReference type="RefSeq" id="WP_064026730.1">
    <property type="nucleotide sequence ID" value="NZ_LUUK01000090.1"/>
</dbReference>
<evidence type="ECO:0000256" key="1">
    <source>
        <dbReference type="SAM" id="SignalP"/>
    </source>
</evidence>
<organism evidence="2 3">
    <name type="scientific">Methylomonas koyamae</name>
    <dbReference type="NCBI Taxonomy" id="702114"/>
    <lineage>
        <taxon>Bacteria</taxon>
        <taxon>Pseudomonadati</taxon>
        <taxon>Pseudomonadota</taxon>
        <taxon>Gammaproteobacteria</taxon>
        <taxon>Methylococcales</taxon>
        <taxon>Methylococcaceae</taxon>
        <taxon>Methylomonas</taxon>
    </lineage>
</organism>
<gene>
    <name evidence="2" type="ORF">A1355_22945</name>
</gene>
<dbReference type="EMBL" id="LUUK01000090">
    <property type="protein sequence ID" value="OAI21849.1"/>
    <property type="molecule type" value="Genomic_DNA"/>
</dbReference>
<evidence type="ECO:0000313" key="2">
    <source>
        <dbReference type="EMBL" id="OAI21849.1"/>
    </source>
</evidence>
<dbReference type="NCBIfam" id="TIGR04073">
    <property type="entry name" value="exo_TIGR04073"/>
    <property type="match status" value="1"/>
</dbReference>
<dbReference type="STRING" id="702114.A1355_22945"/>
<reference evidence="3" key="1">
    <citation type="submission" date="2016-03" db="EMBL/GenBank/DDBJ databases">
        <authorList>
            <person name="Heylen K."/>
            <person name="De Vos P."/>
            <person name="Vekeman B."/>
        </authorList>
    </citation>
    <scope>NUCLEOTIDE SEQUENCE [LARGE SCALE GENOMIC DNA]</scope>
    <source>
        <strain evidence="3">R-45383</strain>
    </source>
</reference>
<dbReference type="OrthoDB" id="8548499at2"/>
<feature type="signal peptide" evidence="1">
    <location>
        <begin position="1"/>
        <end position="23"/>
    </location>
</feature>